<keyword evidence="2" id="KW-1185">Reference proteome</keyword>
<name>A0ABW4HMG7_9FLAO</name>
<dbReference type="EMBL" id="JBHUDZ010000018">
    <property type="protein sequence ID" value="MFD1605915.1"/>
    <property type="molecule type" value="Genomic_DNA"/>
</dbReference>
<evidence type="ECO:0000313" key="1">
    <source>
        <dbReference type="EMBL" id="MFD1605915.1"/>
    </source>
</evidence>
<sequence>MKTLRYKIKPTIYFEDQKLWIFNNEILDMPFSIIENGILSCKQVINGEHEKLSWGLETAELLVHKETSILEYHGKFVTEIPPKEFCEILEIYRDKLKEYENEKS</sequence>
<dbReference type="Proteomes" id="UP001597138">
    <property type="component" value="Unassembled WGS sequence"/>
</dbReference>
<protein>
    <submittedName>
        <fullName evidence="1">Uncharacterized protein</fullName>
    </submittedName>
</protein>
<reference evidence="2" key="1">
    <citation type="journal article" date="2019" name="Int. J. Syst. Evol. Microbiol.">
        <title>The Global Catalogue of Microorganisms (GCM) 10K type strain sequencing project: providing services to taxonomists for standard genome sequencing and annotation.</title>
        <authorList>
            <consortium name="The Broad Institute Genomics Platform"/>
            <consortium name="The Broad Institute Genome Sequencing Center for Infectious Disease"/>
            <person name="Wu L."/>
            <person name="Ma J."/>
        </authorList>
    </citation>
    <scope>NUCLEOTIDE SEQUENCE [LARGE SCALE GENOMIC DNA]</scope>
    <source>
        <strain evidence="2">CCUG 70865</strain>
    </source>
</reference>
<proteinExistence type="predicted"/>
<comment type="caution">
    <text evidence="1">The sequence shown here is derived from an EMBL/GenBank/DDBJ whole genome shotgun (WGS) entry which is preliminary data.</text>
</comment>
<organism evidence="1 2">
    <name type="scientific">Flavobacterium artemisiae</name>
    <dbReference type="NCBI Taxonomy" id="2126556"/>
    <lineage>
        <taxon>Bacteria</taxon>
        <taxon>Pseudomonadati</taxon>
        <taxon>Bacteroidota</taxon>
        <taxon>Flavobacteriia</taxon>
        <taxon>Flavobacteriales</taxon>
        <taxon>Flavobacteriaceae</taxon>
        <taxon>Flavobacterium</taxon>
    </lineage>
</organism>
<dbReference type="RefSeq" id="WP_379813726.1">
    <property type="nucleotide sequence ID" value="NZ_JBHUDZ010000018.1"/>
</dbReference>
<accession>A0ABW4HMG7</accession>
<evidence type="ECO:0000313" key="2">
    <source>
        <dbReference type="Proteomes" id="UP001597138"/>
    </source>
</evidence>
<gene>
    <name evidence="1" type="ORF">ACFSC2_24465</name>
</gene>